<evidence type="ECO:0000313" key="3">
    <source>
        <dbReference type="Proteomes" id="UP001610104"/>
    </source>
</evidence>
<feature type="transmembrane region" description="Helical" evidence="1">
    <location>
        <begin position="187"/>
        <end position="214"/>
    </location>
</feature>
<dbReference type="Pfam" id="PF26314">
    <property type="entry name" value="MptA_B_family"/>
    <property type="match status" value="1"/>
</dbReference>
<name>A0ABW7MMG3_9FLAO</name>
<feature type="transmembrane region" description="Helical" evidence="1">
    <location>
        <begin position="234"/>
        <end position="252"/>
    </location>
</feature>
<organism evidence="2 3">
    <name type="scientific">Gaetbulibacter aquiaggeris</name>
    <dbReference type="NCBI Taxonomy" id="1735373"/>
    <lineage>
        <taxon>Bacteria</taxon>
        <taxon>Pseudomonadati</taxon>
        <taxon>Bacteroidota</taxon>
        <taxon>Flavobacteriia</taxon>
        <taxon>Flavobacteriales</taxon>
        <taxon>Flavobacteriaceae</taxon>
        <taxon>Gaetbulibacter</taxon>
    </lineage>
</organism>
<feature type="transmembrane region" description="Helical" evidence="1">
    <location>
        <begin position="12"/>
        <end position="31"/>
    </location>
</feature>
<keyword evidence="1" id="KW-0472">Membrane</keyword>
<evidence type="ECO:0000313" key="2">
    <source>
        <dbReference type="EMBL" id="MFH6767834.1"/>
    </source>
</evidence>
<keyword evidence="2" id="KW-0808">Transferase</keyword>
<feature type="transmembrane region" description="Helical" evidence="1">
    <location>
        <begin position="110"/>
        <end position="132"/>
    </location>
</feature>
<accession>A0ABW7MMG3</accession>
<feature type="transmembrane region" description="Helical" evidence="1">
    <location>
        <begin position="344"/>
        <end position="373"/>
    </location>
</feature>
<dbReference type="GO" id="GO:0016757">
    <property type="term" value="F:glycosyltransferase activity"/>
    <property type="evidence" value="ECO:0007669"/>
    <property type="project" value="UniProtKB-KW"/>
</dbReference>
<gene>
    <name evidence="2" type="ORF">V8G56_03720</name>
</gene>
<comment type="caution">
    <text evidence="2">The sequence shown here is derived from an EMBL/GenBank/DDBJ whole genome shotgun (WGS) entry which is preliminary data.</text>
</comment>
<reference evidence="2 3" key="1">
    <citation type="submission" date="2024-02" db="EMBL/GenBank/DDBJ databases">
        <title>A Gaetbulibacter species isolated from tidal flats and genomic insights of their niches.</title>
        <authorList>
            <person name="Ye Y."/>
        </authorList>
    </citation>
    <scope>NUCLEOTIDE SEQUENCE [LARGE SCALE GENOMIC DNA]</scope>
    <source>
        <strain evidence="2 3">KEM-8</strain>
    </source>
</reference>
<keyword evidence="1" id="KW-1133">Transmembrane helix</keyword>
<keyword evidence="3" id="KW-1185">Reference proteome</keyword>
<feature type="transmembrane region" description="Helical" evidence="1">
    <location>
        <begin position="294"/>
        <end position="314"/>
    </location>
</feature>
<keyword evidence="2" id="KW-0328">Glycosyltransferase</keyword>
<keyword evidence="1" id="KW-0812">Transmembrane</keyword>
<sequence length="421" mass="49232">MFYKFIKLNAQNFTFLAVLAFSFRFLFLFSIPNLSQDFYRFIWDGRMILEGFNPYLYTPESFIINGVSPVYQAQELYNGMGILNASHFTNYPPLNQLCFVIAGLFAGKSILGSTIVLRLIIIAADFGTLYFGKKLLEKLNIPVNAIFWYLLNPFIIIELTGNLHFESVMIFFLIWSLYLFQVGKWRYAAFALACSISIKLIPLIFLPLFFNWFFKTNIITHNWRSHFFELKSLFIFYSIILLISIVLFIPFYNLDFLINYAQTVALWFQDFEFNASIYYIARFIGYLLTGYNEISIIGKAIPLIIIFFVFYASFFRNNKSLKALITNMLIVLSFYYFMSTTVHPWYIATLLILSIFSNYKFPLVWSFTAILSYLAYANSNNAENLWIIGLEYTIVYGFLIWEVFTKKATKLVALNSKPEKS</sequence>
<proteinExistence type="predicted"/>
<dbReference type="RefSeq" id="WP_395437115.1">
    <property type="nucleotide sequence ID" value="NZ_JBAWKC010000001.1"/>
</dbReference>
<protein>
    <submittedName>
        <fullName evidence="2">Mannosyltransferase</fullName>
    </submittedName>
</protein>
<dbReference type="Proteomes" id="UP001610104">
    <property type="component" value="Unassembled WGS sequence"/>
</dbReference>
<dbReference type="EMBL" id="JBAWKC010000001">
    <property type="protein sequence ID" value="MFH6767834.1"/>
    <property type="molecule type" value="Genomic_DNA"/>
</dbReference>
<evidence type="ECO:0000256" key="1">
    <source>
        <dbReference type="SAM" id="Phobius"/>
    </source>
</evidence>
<feature type="transmembrane region" description="Helical" evidence="1">
    <location>
        <begin position="385"/>
        <end position="404"/>
    </location>
</feature>
<feature type="transmembrane region" description="Helical" evidence="1">
    <location>
        <begin position="139"/>
        <end position="157"/>
    </location>
</feature>